<reference evidence="2 3" key="1">
    <citation type="journal article" date="2011" name="J. Gen. Appl. Microbiol.">
        <title>Draft genome sequencing of the enigmatic yeast Saitoella complicata.</title>
        <authorList>
            <person name="Nishida H."/>
            <person name="Hamamoto M."/>
            <person name="Sugiyama J."/>
        </authorList>
    </citation>
    <scope>NUCLEOTIDE SEQUENCE [LARGE SCALE GENOMIC DNA]</scope>
    <source>
        <strain evidence="2 3">NRRL Y-17804</strain>
    </source>
</reference>
<evidence type="ECO:0000256" key="1">
    <source>
        <dbReference type="SAM" id="MobiDB-lite"/>
    </source>
</evidence>
<feature type="region of interest" description="Disordered" evidence="1">
    <location>
        <begin position="294"/>
        <end position="373"/>
    </location>
</feature>
<name>A0A0E9NT83_SAICN</name>
<dbReference type="Proteomes" id="UP000033140">
    <property type="component" value="Unassembled WGS sequence"/>
</dbReference>
<evidence type="ECO:0000313" key="2">
    <source>
        <dbReference type="EMBL" id="GAO52625.1"/>
    </source>
</evidence>
<feature type="compositionally biased region" description="Polar residues" evidence="1">
    <location>
        <begin position="18"/>
        <end position="52"/>
    </location>
</feature>
<organism evidence="2 3">
    <name type="scientific">Saitoella complicata (strain BCRC 22490 / CBS 7301 / JCM 7358 / NBRC 10748 / NRRL Y-17804)</name>
    <dbReference type="NCBI Taxonomy" id="698492"/>
    <lineage>
        <taxon>Eukaryota</taxon>
        <taxon>Fungi</taxon>
        <taxon>Dikarya</taxon>
        <taxon>Ascomycota</taxon>
        <taxon>Taphrinomycotina</taxon>
        <taxon>Taphrinomycotina incertae sedis</taxon>
        <taxon>Saitoella</taxon>
    </lineage>
</organism>
<keyword evidence="3" id="KW-1185">Reference proteome</keyword>
<comment type="caution">
    <text evidence="2">The sequence shown here is derived from an EMBL/GenBank/DDBJ whole genome shotgun (WGS) entry which is preliminary data.</text>
</comment>
<feature type="region of interest" description="Disordered" evidence="1">
    <location>
        <begin position="13"/>
        <end position="81"/>
    </location>
</feature>
<protein>
    <submittedName>
        <fullName evidence="2">Uncharacterized protein</fullName>
    </submittedName>
</protein>
<feature type="region of interest" description="Disordered" evidence="1">
    <location>
        <begin position="96"/>
        <end position="183"/>
    </location>
</feature>
<reference evidence="2 3" key="3">
    <citation type="journal article" date="2015" name="Genome Announc.">
        <title>Draft Genome Sequence of the Archiascomycetous Yeast Saitoella complicata.</title>
        <authorList>
            <person name="Yamauchi K."/>
            <person name="Kondo S."/>
            <person name="Hamamoto M."/>
            <person name="Takahashi Y."/>
            <person name="Ogura Y."/>
            <person name="Hayashi T."/>
            <person name="Nishida H."/>
        </authorList>
    </citation>
    <scope>NUCLEOTIDE SEQUENCE [LARGE SCALE GENOMIC DNA]</scope>
    <source>
        <strain evidence="2 3">NRRL Y-17804</strain>
    </source>
</reference>
<feature type="compositionally biased region" description="Basic and acidic residues" evidence="1">
    <location>
        <begin position="302"/>
        <end position="330"/>
    </location>
</feature>
<dbReference type="AlphaFoldDB" id="A0A0E9NT83"/>
<dbReference type="EMBL" id="BACD03000077">
    <property type="protein sequence ID" value="GAO52625.1"/>
    <property type="molecule type" value="Genomic_DNA"/>
</dbReference>
<evidence type="ECO:0000313" key="3">
    <source>
        <dbReference type="Proteomes" id="UP000033140"/>
    </source>
</evidence>
<feature type="compositionally biased region" description="Low complexity" evidence="1">
    <location>
        <begin position="53"/>
        <end position="76"/>
    </location>
</feature>
<gene>
    <name evidence="2" type="ORF">G7K_6698-t1</name>
</gene>
<sequence>MAESIILIQRHISGSIPAHNTTPKDSQASSPATSAGLQQYSSANNNARPVSNTPAQSRPSSRSTPRTPGTTQPGSTNNIPTLLWDRLEAFRGDPTFRRGEHQRGASAPTAGTAASASAQGFGPGSRSRTGAGRGAAPPAGVAAAPEPSLGQSAAATAELHSGSTTPTPVNPPLNRRPRGNAVKANHKAIPALRKVLPFNGRIQNVGLPEATFEKLILRDETFLRMLDRTTMDDKRSQILQEFLRVRYSQSRTAELSVQRDRDMIAYHENLLAARVDGLPIIFDGLGLESMDWQTEPLDTEEGERVRGEKGVESDGRRRHAAPDDPTDRPDQPVNDEQMVLYEGGRTETDLEGGAGTGTPGLTSPPTNIGEPRS</sequence>
<reference evidence="2 3" key="2">
    <citation type="journal article" date="2014" name="J. Gen. Appl. Microbiol.">
        <title>The early diverging ascomycetous budding yeast Saitoella complicata has three histone deacetylases belonging to the Clr6, Hos2, and Rpd3 lineages.</title>
        <authorList>
            <person name="Nishida H."/>
            <person name="Matsumoto T."/>
            <person name="Kondo S."/>
            <person name="Hamamoto M."/>
            <person name="Yoshikawa H."/>
        </authorList>
    </citation>
    <scope>NUCLEOTIDE SEQUENCE [LARGE SCALE GENOMIC DNA]</scope>
    <source>
        <strain evidence="2 3">NRRL Y-17804</strain>
    </source>
</reference>
<accession>A0A0E9NT83</accession>
<proteinExistence type="predicted"/>
<dbReference type="RefSeq" id="XP_019027037.1">
    <property type="nucleotide sequence ID" value="XM_019166687.1"/>
</dbReference>
<feature type="compositionally biased region" description="Low complexity" evidence="1">
    <location>
        <begin position="104"/>
        <end position="148"/>
    </location>
</feature>